<dbReference type="InterPro" id="IPR002347">
    <property type="entry name" value="SDR_fam"/>
</dbReference>
<dbReference type="GO" id="GO:0016491">
    <property type="term" value="F:oxidoreductase activity"/>
    <property type="evidence" value="ECO:0007669"/>
    <property type="project" value="UniProtKB-KW"/>
</dbReference>
<name>A0A557SRT2_9ARCH</name>
<dbReference type="CDD" id="cd05374">
    <property type="entry name" value="17beta-HSD-like_SDR_c"/>
    <property type="match status" value="1"/>
</dbReference>
<dbReference type="Pfam" id="PF00106">
    <property type="entry name" value="adh_short"/>
    <property type="match status" value="1"/>
</dbReference>
<comment type="caution">
    <text evidence="4">The sequence shown here is derived from an EMBL/GenBank/DDBJ whole genome shotgun (WGS) entry which is preliminary data.</text>
</comment>
<comment type="similarity">
    <text evidence="1 3">Belongs to the short-chain dehydrogenases/reductases (SDR) family.</text>
</comment>
<organism evidence="4 5">
    <name type="scientific">Candidatus Nitrosocosmicus arcticus</name>
    <dbReference type="NCBI Taxonomy" id="2035267"/>
    <lineage>
        <taxon>Archaea</taxon>
        <taxon>Nitrososphaerota</taxon>
        <taxon>Nitrososphaeria</taxon>
        <taxon>Nitrososphaerales</taxon>
        <taxon>Nitrososphaeraceae</taxon>
        <taxon>Candidatus Nitrosocosmicus</taxon>
    </lineage>
</organism>
<dbReference type="OrthoDB" id="10157at2157"/>
<dbReference type="InterPro" id="IPR036291">
    <property type="entry name" value="NAD(P)-bd_dom_sf"/>
</dbReference>
<protein>
    <submittedName>
        <fullName evidence="4">3-oxoacyl-[acyl-carrier-protein] reductase / short chain alcohol dehydrogenase</fullName>
    </submittedName>
</protein>
<reference evidence="4 5" key="1">
    <citation type="journal article" date="2019" name="Front. Microbiol.">
        <title>Ammonia Oxidation by the Arctic Terrestrial Thaumarchaeote Candidatus Nitrosocosmicus arcticus Is Stimulated by Increasing Temperatures.</title>
        <authorList>
            <person name="Alves R.J.E."/>
            <person name="Kerou M."/>
            <person name="Zappe A."/>
            <person name="Bittner R."/>
            <person name="Abby S.S."/>
            <person name="Schmidt H.A."/>
            <person name="Pfeifer K."/>
            <person name="Schleper C."/>
        </authorList>
    </citation>
    <scope>NUCLEOTIDE SEQUENCE [LARGE SCALE GENOMIC DNA]</scope>
    <source>
        <strain evidence="4 5">Kfb</strain>
    </source>
</reference>
<evidence type="ECO:0000256" key="2">
    <source>
        <dbReference type="ARBA" id="ARBA00023002"/>
    </source>
</evidence>
<dbReference type="SUPFAM" id="SSF51735">
    <property type="entry name" value="NAD(P)-binding Rossmann-fold domains"/>
    <property type="match status" value="1"/>
</dbReference>
<dbReference type="Gene3D" id="3.40.50.720">
    <property type="entry name" value="NAD(P)-binding Rossmann-like Domain"/>
    <property type="match status" value="1"/>
</dbReference>
<keyword evidence="5" id="KW-1185">Reference proteome</keyword>
<accession>A0A557SRT2</accession>
<evidence type="ECO:0000313" key="4">
    <source>
        <dbReference type="EMBL" id="TVP39308.1"/>
    </source>
</evidence>
<gene>
    <name evidence="4" type="primary">fabG6</name>
    <name evidence="4" type="ORF">NARC_160021</name>
</gene>
<proteinExistence type="inferred from homology"/>
<dbReference type="RefSeq" id="WP_144733965.1">
    <property type="nucleotide sequence ID" value="NZ_ML675591.1"/>
</dbReference>
<dbReference type="AlphaFoldDB" id="A0A557SRT2"/>
<dbReference type="EMBL" id="VOAH01000016">
    <property type="protein sequence ID" value="TVP39308.1"/>
    <property type="molecule type" value="Genomic_DNA"/>
</dbReference>
<sequence>MSIKESKVAVVTGSSSGIGFQTALLLARNGFITFATMRSIEKSKNITEIAKKERLPLQVIQLDVNDDSIVKNAVDKIVEEGKRIDVLVNNAGFGVFGALEDLSIEEIKAQFETNFFGAIRVTQAVLPTMRNQNGGGTIVNISSVGGQVGVPILSAYNSTKFALEGLCESMSYELESFGIRVILIEPGFIKTNIMNSSVLAKKAVDQNSPYYSLTQRIKSYFESMVNNPESSPPEAVAKIILEAINSEDPRLRFTVGNDASAIIQAKRKMSDSDFTNLIKQQLTSNS</sequence>
<dbReference type="Proteomes" id="UP000315289">
    <property type="component" value="Unassembled WGS sequence"/>
</dbReference>
<evidence type="ECO:0000256" key="3">
    <source>
        <dbReference type="RuleBase" id="RU000363"/>
    </source>
</evidence>
<dbReference type="PRINTS" id="PR00080">
    <property type="entry name" value="SDRFAMILY"/>
</dbReference>
<dbReference type="PANTHER" id="PTHR43976:SF16">
    <property type="entry name" value="SHORT-CHAIN DEHYDROGENASE_REDUCTASE FAMILY PROTEIN"/>
    <property type="match status" value="1"/>
</dbReference>
<dbReference type="PRINTS" id="PR00081">
    <property type="entry name" value="GDHRDH"/>
</dbReference>
<dbReference type="PROSITE" id="PS00061">
    <property type="entry name" value="ADH_SHORT"/>
    <property type="match status" value="1"/>
</dbReference>
<keyword evidence="2" id="KW-0560">Oxidoreductase</keyword>
<evidence type="ECO:0000313" key="5">
    <source>
        <dbReference type="Proteomes" id="UP000315289"/>
    </source>
</evidence>
<dbReference type="InterPro" id="IPR051911">
    <property type="entry name" value="SDR_oxidoreductase"/>
</dbReference>
<evidence type="ECO:0000256" key="1">
    <source>
        <dbReference type="ARBA" id="ARBA00006484"/>
    </source>
</evidence>
<dbReference type="InterPro" id="IPR020904">
    <property type="entry name" value="Sc_DH/Rdtase_CS"/>
</dbReference>
<dbReference type="PANTHER" id="PTHR43976">
    <property type="entry name" value="SHORT CHAIN DEHYDROGENASE"/>
    <property type="match status" value="1"/>
</dbReference>